<sequence length="723" mass="80242">MFNDISLPMQGLLIAWITAVLYGCNAILSIALVKILARQSLNAVRNRVFLFVALIQIAIATAHVATCLRMAMDGLIVSSDRNAYYGDQATPAHLAQIILFYVNNLIADGLLIWRLYVVWNKNYMLCIPFVVFLVTSAVCGFENVAKLSLARTRKELLELSLQRWAFSAWSLSIIIQTLVSFLLAYKIWTTRISTACVSRRHRHRRRTITIIWAIIESGSILCSLALILLAFYAAKKEIGAIVIAVLAQVDTLVPTSILIRVSLCEHRKEEDTSIATRPIISEVAALSGEDQTNAAVHLIEVVEMQGALDAVKMKEEGEDLTLGLVPVITAVGKRAVPDARLGDLDTLVSSFKQAQLDPRMPLRPGFGTLGKEVSLRSNFLALKLPKGMPIYEYTVTIQRKDDSDKGKSKGKGKGKGKARAGPEGDDGNRERKLDSATKARIFELLESSPQCAPYADYMVHDESGHLVSSQQLPAPLSISVHYAGEGDNEAHGEYVVEIKPRSTFNTDDIVPYLTGRDRGYPVGPFISALNLVFRRQALKNNAVSVGQNKYFFPTVEATPLAIGLEARRGYFMSVRPTFKTLMVNVNVSFAAFYSISGNLAEEMRRLEADNRGRRVSYEFLVGLRVETTHLGYRKTRPITAVEFKTARQASFYCKELGGQVTVENYFRQKYGKLKYPDLPVLNLSMKTWLSPRGASYRRPRSNISLAGTTAWRWLKAAGTCVAA</sequence>
<evidence type="ECO:0000313" key="1">
    <source>
        <dbReference type="EMBL" id="KAJ3553550.1"/>
    </source>
</evidence>
<evidence type="ECO:0000313" key="2">
    <source>
        <dbReference type="Proteomes" id="UP001148662"/>
    </source>
</evidence>
<reference evidence="1" key="1">
    <citation type="submission" date="2022-07" db="EMBL/GenBank/DDBJ databases">
        <title>Genome Sequence of Phlebia brevispora.</title>
        <authorList>
            <person name="Buettner E."/>
        </authorList>
    </citation>
    <scope>NUCLEOTIDE SEQUENCE</scope>
    <source>
        <strain evidence="1">MPL23</strain>
    </source>
</reference>
<dbReference type="EMBL" id="JANHOG010000525">
    <property type="protein sequence ID" value="KAJ3553550.1"/>
    <property type="molecule type" value="Genomic_DNA"/>
</dbReference>
<proteinExistence type="predicted"/>
<comment type="caution">
    <text evidence="1">The sequence shown here is derived from an EMBL/GenBank/DDBJ whole genome shotgun (WGS) entry which is preliminary data.</text>
</comment>
<gene>
    <name evidence="1" type="ORF">NM688_g3548</name>
</gene>
<dbReference type="Proteomes" id="UP001148662">
    <property type="component" value="Unassembled WGS sequence"/>
</dbReference>
<keyword evidence="2" id="KW-1185">Reference proteome</keyword>
<accession>A0ACC1T5M4</accession>
<name>A0ACC1T5M4_9APHY</name>
<organism evidence="1 2">
    <name type="scientific">Phlebia brevispora</name>
    <dbReference type="NCBI Taxonomy" id="194682"/>
    <lineage>
        <taxon>Eukaryota</taxon>
        <taxon>Fungi</taxon>
        <taxon>Dikarya</taxon>
        <taxon>Basidiomycota</taxon>
        <taxon>Agaricomycotina</taxon>
        <taxon>Agaricomycetes</taxon>
        <taxon>Polyporales</taxon>
        <taxon>Meruliaceae</taxon>
        <taxon>Phlebia</taxon>
    </lineage>
</organism>
<protein>
    <submittedName>
        <fullName evidence="1">Uncharacterized protein</fullName>
    </submittedName>
</protein>